<evidence type="ECO:0000313" key="2">
    <source>
        <dbReference type="WBParaSite" id="PSU_v2.g14903.t1"/>
    </source>
</evidence>
<accession>A0A914Y3Y2</accession>
<dbReference type="WBParaSite" id="PSU_v2.g14903.t1">
    <property type="protein sequence ID" value="PSU_v2.g14903.t1"/>
    <property type="gene ID" value="PSU_v2.g14903"/>
</dbReference>
<proteinExistence type="predicted"/>
<dbReference type="Proteomes" id="UP000887577">
    <property type="component" value="Unplaced"/>
</dbReference>
<name>A0A914Y3Y2_9BILA</name>
<protein>
    <submittedName>
        <fullName evidence="2">Metallo-beta-lactamase domain-containing protein</fullName>
    </submittedName>
</protein>
<dbReference type="Gene3D" id="3.60.15.10">
    <property type="entry name" value="Ribonuclease Z/Hydroxyacylglutathione hydrolase-like"/>
    <property type="match status" value="1"/>
</dbReference>
<reference evidence="2" key="1">
    <citation type="submission" date="2022-11" db="UniProtKB">
        <authorList>
            <consortium name="WormBaseParasite"/>
        </authorList>
    </citation>
    <scope>IDENTIFICATION</scope>
</reference>
<organism evidence="1 2">
    <name type="scientific">Panagrolaimus superbus</name>
    <dbReference type="NCBI Taxonomy" id="310955"/>
    <lineage>
        <taxon>Eukaryota</taxon>
        <taxon>Metazoa</taxon>
        <taxon>Ecdysozoa</taxon>
        <taxon>Nematoda</taxon>
        <taxon>Chromadorea</taxon>
        <taxon>Rhabditida</taxon>
        <taxon>Tylenchina</taxon>
        <taxon>Panagrolaimomorpha</taxon>
        <taxon>Panagrolaimoidea</taxon>
        <taxon>Panagrolaimidae</taxon>
        <taxon>Panagrolaimus</taxon>
    </lineage>
</organism>
<evidence type="ECO:0000313" key="1">
    <source>
        <dbReference type="Proteomes" id="UP000887577"/>
    </source>
</evidence>
<sequence length="74" mass="8550">MEIRKNSRNLIFNESDLKSLENVKEFSLDEDSKKLWEATRKEIVCLADFILPGHGPTFKVTTQMKAAFRCSSKK</sequence>
<dbReference type="InterPro" id="IPR036866">
    <property type="entry name" value="RibonucZ/Hydroxyglut_hydro"/>
</dbReference>
<keyword evidence="1" id="KW-1185">Reference proteome</keyword>
<dbReference type="AlphaFoldDB" id="A0A914Y3Y2"/>